<evidence type="ECO:0000313" key="3">
    <source>
        <dbReference type="EnsemblMetazoa" id="CapteP218046"/>
    </source>
</evidence>
<name>R7VI07_CAPTE</name>
<dbReference type="SUPFAM" id="SSF56219">
    <property type="entry name" value="DNase I-like"/>
    <property type="match status" value="1"/>
</dbReference>
<dbReference type="OrthoDB" id="8069600at2759"/>
<feature type="domain" description="Endonuclease/exonuclease/phosphatase" evidence="1">
    <location>
        <begin position="80"/>
        <end position="157"/>
    </location>
</feature>
<dbReference type="GO" id="GO:0003824">
    <property type="term" value="F:catalytic activity"/>
    <property type="evidence" value="ECO:0007669"/>
    <property type="project" value="InterPro"/>
</dbReference>
<protein>
    <recommendedName>
        <fullName evidence="1">Endonuclease/exonuclease/phosphatase domain-containing protein</fullName>
    </recommendedName>
</protein>
<dbReference type="Pfam" id="PF14529">
    <property type="entry name" value="Exo_endo_phos_2"/>
    <property type="match status" value="1"/>
</dbReference>
<evidence type="ECO:0000259" key="1">
    <source>
        <dbReference type="Pfam" id="PF14529"/>
    </source>
</evidence>
<dbReference type="EMBL" id="AMQN01016406">
    <property type="status" value="NOT_ANNOTATED_CDS"/>
    <property type="molecule type" value="Genomic_DNA"/>
</dbReference>
<keyword evidence="4" id="KW-1185">Reference proteome</keyword>
<gene>
    <name evidence="2" type="ORF">CAPTEDRAFT_218046</name>
</gene>
<dbReference type="Proteomes" id="UP000014760">
    <property type="component" value="Unassembled WGS sequence"/>
</dbReference>
<dbReference type="InterPro" id="IPR036691">
    <property type="entry name" value="Endo/exonu/phosph_ase_sf"/>
</dbReference>
<organism evidence="2">
    <name type="scientific">Capitella teleta</name>
    <name type="common">Polychaete worm</name>
    <dbReference type="NCBI Taxonomy" id="283909"/>
    <lineage>
        <taxon>Eukaryota</taxon>
        <taxon>Metazoa</taxon>
        <taxon>Spiralia</taxon>
        <taxon>Lophotrochozoa</taxon>
        <taxon>Annelida</taxon>
        <taxon>Polychaeta</taxon>
        <taxon>Sedentaria</taxon>
        <taxon>Scolecida</taxon>
        <taxon>Capitellidae</taxon>
        <taxon>Capitella</taxon>
    </lineage>
</organism>
<dbReference type="Gene3D" id="3.60.10.10">
    <property type="entry name" value="Endonuclease/exonuclease/phosphatase"/>
    <property type="match status" value="1"/>
</dbReference>
<evidence type="ECO:0000313" key="4">
    <source>
        <dbReference type="Proteomes" id="UP000014760"/>
    </source>
</evidence>
<reference evidence="4" key="1">
    <citation type="submission" date="2012-12" db="EMBL/GenBank/DDBJ databases">
        <authorList>
            <person name="Hellsten U."/>
            <person name="Grimwood J."/>
            <person name="Chapman J.A."/>
            <person name="Shapiro H."/>
            <person name="Aerts A."/>
            <person name="Otillar R.P."/>
            <person name="Terry A.Y."/>
            <person name="Boore J.L."/>
            <person name="Simakov O."/>
            <person name="Marletaz F."/>
            <person name="Cho S.-J."/>
            <person name="Edsinger-Gonzales E."/>
            <person name="Havlak P."/>
            <person name="Kuo D.-H."/>
            <person name="Larsson T."/>
            <person name="Lv J."/>
            <person name="Arendt D."/>
            <person name="Savage R."/>
            <person name="Osoegawa K."/>
            <person name="de Jong P."/>
            <person name="Lindberg D.R."/>
            <person name="Seaver E.C."/>
            <person name="Weisblat D.A."/>
            <person name="Putnam N.H."/>
            <person name="Grigoriev I.V."/>
            <person name="Rokhsar D.S."/>
        </authorList>
    </citation>
    <scope>NUCLEOTIDE SEQUENCE</scope>
    <source>
        <strain evidence="4">I ESC-2004</strain>
    </source>
</reference>
<accession>R7VI07</accession>
<sequence length="161" mass="18108">QRTLSLIAINATLFTVLDKPAELQLCYRKDRAETQPNLRGGRILYGTDNRLRLNVAPILNVTVKCLCVRLMDSASRSKIALILVYRPPSSDIVSFINMLNETLIKVSNEFSYVCLIGDFNMPNIDWNSPDTSPAKSTDVEFIRMTQSHALDQLNTYPSNAL</sequence>
<dbReference type="EMBL" id="KB292032">
    <property type="protein sequence ID" value="ELU18234.1"/>
    <property type="molecule type" value="Genomic_DNA"/>
</dbReference>
<feature type="non-terminal residue" evidence="2">
    <location>
        <position position="1"/>
    </location>
</feature>
<dbReference type="HOGENOM" id="CLU_1483329_0_0_1"/>
<dbReference type="EnsemblMetazoa" id="CapteT218046">
    <property type="protein sequence ID" value="CapteP218046"/>
    <property type="gene ID" value="CapteG218046"/>
</dbReference>
<dbReference type="AlphaFoldDB" id="R7VI07"/>
<reference evidence="3" key="3">
    <citation type="submission" date="2015-06" db="UniProtKB">
        <authorList>
            <consortium name="EnsemblMetazoa"/>
        </authorList>
    </citation>
    <scope>IDENTIFICATION</scope>
</reference>
<evidence type="ECO:0000313" key="2">
    <source>
        <dbReference type="EMBL" id="ELU18234.1"/>
    </source>
</evidence>
<dbReference type="InterPro" id="IPR005135">
    <property type="entry name" value="Endo/exonuclease/phosphatase"/>
</dbReference>
<reference evidence="2 4" key="2">
    <citation type="journal article" date="2013" name="Nature">
        <title>Insights into bilaterian evolution from three spiralian genomes.</title>
        <authorList>
            <person name="Simakov O."/>
            <person name="Marletaz F."/>
            <person name="Cho S.J."/>
            <person name="Edsinger-Gonzales E."/>
            <person name="Havlak P."/>
            <person name="Hellsten U."/>
            <person name="Kuo D.H."/>
            <person name="Larsson T."/>
            <person name="Lv J."/>
            <person name="Arendt D."/>
            <person name="Savage R."/>
            <person name="Osoegawa K."/>
            <person name="de Jong P."/>
            <person name="Grimwood J."/>
            <person name="Chapman J.A."/>
            <person name="Shapiro H."/>
            <person name="Aerts A."/>
            <person name="Otillar R.P."/>
            <person name="Terry A.Y."/>
            <person name="Boore J.L."/>
            <person name="Grigoriev I.V."/>
            <person name="Lindberg D.R."/>
            <person name="Seaver E.C."/>
            <person name="Weisblat D.A."/>
            <person name="Putnam N.H."/>
            <person name="Rokhsar D.S."/>
        </authorList>
    </citation>
    <scope>NUCLEOTIDE SEQUENCE</scope>
    <source>
        <strain evidence="2 4">I ESC-2004</strain>
    </source>
</reference>
<proteinExistence type="predicted"/>